<dbReference type="OrthoDB" id="177518at2"/>
<dbReference type="SUPFAM" id="SSF55811">
    <property type="entry name" value="Nudix"/>
    <property type="match status" value="1"/>
</dbReference>
<dbReference type="CDD" id="cd24161">
    <property type="entry name" value="NUDIX_ADPRase_Ndx2"/>
    <property type="match status" value="1"/>
</dbReference>
<evidence type="ECO:0000313" key="9">
    <source>
        <dbReference type="EMBL" id="RIJ23613.1"/>
    </source>
</evidence>
<dbReference type="GO" id="GO:0016787">
    <property type="term" value="F:hydrolase activity"/>
    <property type="evidence" value="ECO:0007669"/>
    <property type="project" value="UniProtKB-KW"/>
</dbReference>
<evidence type="ECO:0000256" key="3">
    <source>
        <dbReference type="ARBA" id="ARBA00007275"/>
    </source>
</evidence>
<dbReference type="Pfam" id="PF00293">
    <property type="entry name" value="NUDIX"/>
    <property type="match status" value="1"/>
</dbReference>
<dbReference type="GO" id="GO:0005829">
    <property type="term" value="C:cytosol"/>
    <property type="evidence" value="ECO:0007669"/>
    <property type="project" value="TreeGrafter"/>
</dbReference>
<evidence type="ECO:0000256" key="1">
    <source>
        <dbReference type="ARBA" id="ARBA00000847"/>
    </source>
</evidence>
<reference evidence="9 10" key="1">
    <citation type="submission" date="2018-08" db="EMBL/GenBank/DDBJ databases">
        <title>Henriciella mobilis sp. nov., isolated from seawater.</title>
        <authorList>
            <person name="Cheng H."/>
            <person name="Wu Y.-H."/>
            <person name="Xu X.-W."/>
            <person name="Guo L.-L."/>
        </authorList>
    </citation>
    <scope>NUCLEOTIDE SEQUENCE [LARGE SCALE GENOMIC DNA]</scope>
    <source>
        <strain evidence="9 10">CCUG66934</strain>
    </source>
</reference>
<proteinExistence type="inferred from homology"/>
<accession>A0A399QXV6</accession>
<dbReference type="EMBL" id="QWGB01000005">
    <property type="protein sequence ID" value="RIJ23613.1"/>
    <property type="molecule type" value="Genomic_DNA"/>
</dbReference>
<gene>
    <name evidence="9" type="ORF">D1224_04945</name>
</gene>
<dbReference type="Gene3D" id="3.90.79.10">
    <property type="entry name" value="Nucleoside Triphosphate Pyrophosphohydrolase"/>
    <property type="match status" value="1"/>
</dbReference>
<dbReference type="InterPro" id="IPR000086">
    <property type="entry name" value="NUDIX_hydrolase_dom"/>
</dbReference>
<dbReference type="InterPro" id="IPR020084">
    <property type="entry name" value="NUDIX_hydrolase_CS"/>
</dbReference>
<evidence type="ECO:0000256" key="2">
    <source>
        <dbReference type="ARBA" id="ARBA00001946"/>
    </source>
</evidence>
<comment type="caution">
    <text evidence="9">The sequence shown here is derived from an EMBL/GenBank/DDBJ whole genome shotgun (WGS) entry which is preliminary data.</text>
</comment>
<protein>
    <recommendedName>
        <fullName evidence="4">GDP-mannose pyrophosphatase</fullName>
    </recommendedName>
    <alternativeName>
        <fullName evidence="6">GDP-mannose hydrolase</fullName>
    </alternativeName>
    <alternativeName>
        <fullName evidence="7">GDPMK</fullName>
    </alternativeName>
</protein>
<keyword evidence="10" id="KW-1185">Reference proteome</keyword>
<evidence type="ECO:0000313" key="10">
    <source>
        <dbReference type="Proteomes" id="UP000265431"/>
    </source>
</evidence>
<dbReference type="Proteomes" id="UP000265431">
    <property type="component" value="Unassembled WGS sequence"/>
</dbReference>
<dbReference type="AlphaFoldDB" id="A0A399QXV6"/>
<keyword evidence="5 9" id="KW-0378">Hydrolase</keyword>
<comment type="cofactor">
    <cofactor evidence="2">
        <name>Mg(2+)</name>
        <dbReference type="ChEBI" id="CHEBI:18420"/>
    </cofactor>
</comment>
<feature type="domain" description="Nudix hydrolase" evidence="8">
    <location>
        <begin position="49"/>
        <end position="177"/>
    </location>
</feature>
<evidence type="ECO:0000256" key="6">
    <source>
        <dbReference type="ARBA" id="ARBA00032162"/>
    </source>
</evidence>
<comment type="similarity">
    <text evidence="3">Belongs to the Nudix hydrolase family. NudK subfamily.</text>
</comment>
<evidence type="ECO:0000256" key="4">
    <source>
        <dbReference type="ARBA" id="ARBA00016377"/>
    </source>
</evidence>
<dbReference type="PANTHER" id="PTHR11839">
    <property type="entry name" value="UDP/ADP-SUGAR PYROPHOSPHATASE"/>
    <property type="match status" value="1"/>
</dbReference>
<dbReference type="RefSeq" id="WP_119378802.1">
    <property type="nucleotide sequence ID" value="NZ_QWGB01000005.1"/>
</dbReference>
<sequence length="200" mass="22040">MSDDVRPSKNGPWTVHTTELSYENPWIRVETSTVAHPDGSPGIYGVVRYVNLAIGVLPIDESGHTWLVGQHRFPFDAYSWELPEGGGPKAEDPLDAARRELAEETGLRAGNWQVLGRWDVSNSVSDEKAVGYLAWGLTEGEAQPEPSEALTLKRVLFPDLVSMCLDGEISDAFTHLMVFAALERARRGGLPDETARLLLK</sequence>
<dbReference type="GO" id="GO:0019693">
    <property type="term" value="P:ribose phosphate metabolic process"/>
    <property type="evidence" value="ECO:0007669"/>
    <property type="project" value="TreeGrafter"/>
</dbReference>
<evidence type="ECO:0000256" key="7">
    <source>
        <dbReference type="ARBA" id="ARBA00032272"/>
    </source>
</evidence>
<name>A0A399QXV6_9PROT</name>
<dbReference type="PROSITE" id="PS00893">
    <property type="entry name" value="NUDIX_BOX"/>
    <property type="match status" value="1"/>
</dbReference>
<dbReference type="GO" id="GO:0006753">
    <property type="term" value="P:nucleoside phosphate metabolic process"/>
    <property type="evidence" value="ECO:0007669"/>
    <property type="project" value="TreeGrafter"/>
</dbReference>
<dbReference type="PANTHER" id="PTHR11839:SF18">
    <property type="entry name" value="NUDIX HYDROLASE DOMAIN-CONTAINING PROTEIN"/>
    <property type="match status" value="1"/>
</dbReference>
<organism evidence="9 10">
    <name type="scientific">Henriciella barbarensis</name>
    <dbReference type="NCBI Taxonomy" id="86342"/>
    <lineage>
        <taxon>Bacteria</taxon>
        <taxon>Pseudomonadati</taxon>
        <taxon>Pseudomonadota</taxon>
        <taxon>Alphaproteobacteria</taxon>
        <taxon>Hyphomonadales</taxon>
        <taxon>Hyphomonadaceae</taxon>
        <taxon>Henriciella</taxon>
    </lineage>
</organism>
<evidence type="ECO:0000256" key="5">
    <source>
        <dbReference type="ARBA" id="ARBA00022801"/>
    </source>
</evidence>
<evidence type="ECO:0000259" key="8">
    <source>
        <dbReference type="PROSITE" id="PS51462"/>
    </source>
</evidence>
<comment type="catalytic activity">
    <reaction evidence="1">
        <text>GDP-alpha-D-mannose + H2O = alpha-D-mannose 1-phosphate + GMP + 2 H(+)</text>
        <dbReference type="Rhea" id="RHEA:27978"/>
        <dbReference type="ChEBI" id="CHEBI:15377"/>
        <dbReference type="ChEBI" id="CHEBI:15378"/>
        <dbReference type="ChEBI" id="CHEBI:57527"/>
        <dbReference type="ChEBI" id="CHEBI:58115"/>
        <dbReference type="ChEBI" id="CHEBI:58409"/>
    </reaction>
</comment>
<dbReference type="PROSITE" id="PS51462">
    <property type="entry name" value="NUDIX"/>
    <property type="match status" value="1"/>
</dbReference>
<dbReference type="InterPro" id="IPR015797">
    <property type="entry name" value="NUDIX_hydrolase-like_dom_sf"/>
</dbReference>